<dbReference type="Pfam" id="PF13561">
    <property type="entry name" value="adh_short_C2"/>
    <property type="match status" value="1"/>
</dbReference>
<dbReference type="InterPro" id="IPR020904">
    <property type="entry name" value="Sc_DH/Rdtase_CS"/>
</dbReference>
<dbReference type="CDD" id="cd05233">
    <property type="entry name" value="SDR_c"/>
    <property type="match status" value="1"/>
</dbReference>
<dbReference type="OrthoDB" id="9804774at2"/>
<gene>
    <name evidence="4" type="ORF">FOY91_05850</name>
</gene>
<evidence type="ECO:0000313" key="4">
    <source>
        <dbReference type="EMBL" id="TVV75967.1"/>
    </source>
</evidence>
<accession>A0A558R9B2</accession>
<reference evidence="4 5" key="1">
    <citation type="submission" date="2019-07" db="EMBL/GenBank/DDBJ databases">
        <title>Sphingomonas solaris sp. nov., isolated from a solar panel from Boston, Massachusetts.</title>
        <authorList>
            <person name="Tanner K."/>
            <person name="Pascual J."/>
            <person name="Mancuso C."/>
            <person name="Pereto J."/>
            <person name="Khalil A."/>
            <person name="Vilanova C."/>
        </authorList>
    </citation>
    <scope>NUCLEOTIDE SEQUENCE [LARGE SCALE GENOMIC DNA]</scope>
    <source>
        <strain evidence="4 5">R4DWN</strain>
    </source>
</reference>
<dbReference type="PANTHER" id="PTHR43477:SF1">
    <property type="entry name" value="DIHYDROANTICAPSIN 7-DEHYDROGENASE"/>
    <property type="match status" value="1"/>
</dbReference>
<sequence length="243" mass="24713">MTLTGRRIVVTGAASGIGLATARLLVEAGARVAMLDVSEERVKALAAAVGADAIICDVSDARQIEAAAVLAEQVLDGVDGIVNAAGILAMSPFEAISADMWHRTLAVNLTGPMLLSQALLPALRRAASATIVNVASIGGIRPGRGAGAYAASKAGLVALSKAMAVELGPRIRVNVVCPGTIETPMSDGLLLDTTIRERLVSSNMLQRLGQASEIADAIVFLTGGASSYVNGSTLVVDGGYTFS</sequence>
<proteinExistence type="inferred from homology"/>
<keyword evidence="2" id="KW-0560">Oxidoreductase</keyword>
<dbReference type="InterPro" id="IPR057326">
    <property type="entry name" value="KR_dom"/>
</dbReference>
<evidence type="ECO:0000256" key="2">
    <source>
        <dbReference type="ARBA" id="ARBA00023002"/>
    </source>
</evidence>
<evidence type="ECO:0000313" key="5">
    <source>
        <dbReference type="Proteomes" id="UP000318681"/>
    </source>
</evidence>
<dbReference type="RefSeq" id="WP_145149076.1">
    <property type="nucleotide sequence ID" value="NZ_VNIM01000015.1"/>
</dbReference>
<feature type="domain" description="Ketoreductase" evidence="3">
    <location>
        <begin position="6"/>
        <end position="174"/>
    </location>
</feature>
<dbReference type="FunFam" id="3.40.50.720:FF:000084">
    <property type="entry name" value="Short-chain dehydrogenase reductase"/>
    <property type="match status" value="1"/>
</dbReference>
<organism evidence="4 5">
    <name type="scientific">Alterirhizorhabdus solaris</name>
    <dbReference type="NCBI Taxonomy" id="2529389"/>
    <lineage>
        <taxon>Bacteria</taxon>
        <taxon>Pseudomonadati</taxon>
        <taxon>Pseudomonadota</taxon>
        <taxon>Alphaproteobacteria</taxon>
        <taxon>Sphingomonadales</taxon>
        <taxon>Rhizorhabdaceae</taxon>
        <taxon>Alterirhizorhabdus</taxon>
    </lineage>
</organism>
<keyword evidence="5" id="KW-1185">Reference proteome</keyword>
<dbReference type="AlphaFoldDB" id="A0A558R9B2"/>
<dbReference type="EMBL" id="VNIM01000015">
    <property type="protein sequence ID" value="TVV75967.1"/>
    <property type="molecule type" value="Genomic_DNA"/>
</dbReference>
<dbReference type="InterPro" id="IPR051122">
    <property type="entry name" value="SDR_DHRS6-like"/>
</dbReference>
<dbReference type="PROSITE" id="PS00061">
    <property type="entry name" value="ADH_SHORT"/>
    <property type="match status" value="1"/>
</dbReference>
<protein>
    <submittedName>
        <fullName evidence="4">SDR family oxidoreductase</fullName>
    </submittedName>
</protein>
<comment type="caution">
    <text evidence="4">The sequence shown here is derived from an EMBL/GenBank/DDBJ whole genome shotgun (WGS) entry which is preliminary data.</text>
</comment>
<evidence type="ECO:0000259" key="3">
    <source>
        <dbReference type="SMART" id="SM00822"/>
    </source>
</evidence>
<dbReference type="Gene3D" id="3.40.50.720">
    <property type="entry name" value="NAD(P)-binding Rossmann-like Domain"/>
    <property type="match status" value="1"/>
</dbReference>
<dbReference type="SMART" id="SM00822">
    <property type="entry name" value="PKS_KR"/>
    <property type="match status" value="1"/>
</dbReference>
<dbReference type="InterPro" id="IPR036291">
    <property type="entry name" value="NAD(P)-bd_dom_sf"/>
</dbReference>
<dbReference type="PRINTS" id="PR00080">
    <property type="entry name" value="SDRFAMILY"/>
</dbReference>
<dbReference type="InterPro" id="IPR002347">
    <property type="entry name" value="SDR_fam"/>
</dbReference>
<dbReference type="SUPFAM" id="SSF51735">
    <property type="entry name" value="NAD(P)-binding Rossmann-fold domains"/>
    <property type="match status" value="1"/>
</dbReference>
<name>A0A558R9B2_9SPHN</name>
<comment type="similarity">
    <text evidence="1">Belongs to the short-chain dehydrogenases/reductases (SDR) family.</text>
</comment>
<dbReference type="GO" id="GO:0016491">
    <property type="term" value="F:oxidoreductase activity"/>
    <property type="evidence" value="ECO:0007669"/>
    <property type="project" value="UniProtKB-KW"/>
</dbReference>
<dbReference type="PRINTS" id="PR00081">
    <property type="entry name" value="GDHRDH"/>
</dbReference>
<dbReference type="PANTHER" id="PTHR43477">
    <property type="entry name" value="DIHYDROANTICAPSIN 7-DEHYDROGENASE"/>
    <property type="match status" value="1"/>
</dbReference>
<evidence type="ECO:0000256" key="1">
    <source>
        <dbReference type="ARBA" id="ARBA00006484"/>
    </source>
</evidence>
<dbReference type="Proteomes" id="UP000318681">
    <property type="component" value="Unassembled WGS sequence"/>
</dbReference>